<evidence type="ECO:0000256" key="4">
    <source>
        <dbReference type="ARBA" id="ARBA00022989"/>
    </source>
</evidence>
<evidence type="ECO:0000256" key="3">
    <source>
        <dbReference type="ARBA" id="ARBA00022692"/>
    </source>
</evidence>
<sequence length="172" mass="18522">MTTTALSLFILGLLPAEGIGVVIPLAVAYGGIIQVLVGYWEWKSGNTFGLVAFTSYGAFWLYYAMLNLFAGWGFVSLHPAAAGAVLILWGFFTFYLWIASLKTNLTTSLVFLFLWLAFLLLGLGDITGSRIIIMSGGTIALITAVAAWYNSLAIVINETYGKVVIPLGKAPK</sequence>
<dbReference type="InterPro" id="IPR051633">
    <property type="entry name" value="AceTr"/>
</dbReference>
<feature type="transmembrane region" description="Helical" evidence="6">
    <location>
        <begin position="48"/>
        <end position="69"/>
    </location>
</feature>
<gene>
    <name evidence="7" type="ORF">DSO08_03220</name>
</gene>
<evidence type="ECO:0000256" key="1">
    <source>
        <dbReference type="ARBA" id="ARBA00004141"/>
    </source>
</evidence>
<dbReference type="PANTHER" id="PTHR31123">
    <property type="entry name" value="ACCUMULATION OF DYADS PROTEIN 2-RELATED"/>
    <property type="match status" value="1"/>
</dbReference>
<dbReference type="EMBL" id="QNVH01000023">
    <property type="protein sequence ID" value="TDA39061.1"/>
    <property type="molecule type" value="Genomic_DNA"/>
</dbReference>
<keyword evidence="3 6" id="KW-0812">Transmembrane</keyword>
<evidence type="ECO:0000313" key="7">
    <source>
        <dbReference type="EMBL" id="TDA39061.1"/>
    </source>
</evidence>
<feature type="transmembrane region" description="Helical" evidence="6">
    <location>
        <begin position="131"/>
        <end position="149"/>
    </location>
</feature>
<feature type="transmembrane region" description="Helical" evidence="6">
    <location>
        <begin position="81"/>
        <end position="99"/>
    </location>
</feature>
<reference evidence="7 8" key="1">
    <citation type="journal article" date="2019" name="Nat. Microbiol.">
        <title>Expanding anaerobic alkane metabolism in the domain of Archaea.</title>
        <authorList>
            <person name="Wang Y."/>
            <person name="Wegener G."/>
            <person name="Hou J."/>
            <person name="Wang F."/>
            <person name="Xiao X."/>
        </authorList>
    </citation>
    <scope>NUCLEOTIDE SEQUENCE [LARGE SCALE GENOMIC DNA]</scope>
    <source>
        <strain evidence="7">WYZ-LMO10</strain>
    </source>
</reference>
<name>A0A523BDN5_9CREN</name>
<evidence type="ECO:0000256" key="5">
    <source>
        <dbReference type="ARBA" id="ARBA00023136"/>
    </source>
</evidence>
<dbReference type="AlphaFoldDB" id="A0A523BDN5"/>
<keyword evidence="4 6" id="KW-1133">Transmembrane helix</keyword>
<organism evidence="7 8">
    <name type="scientific">Thermoproteota archaeon</name>
    <dbReference type="NCBI Taxonomy" id="2056631"/>
    <lineage>
        <taxon>Archaea</taxon>
        <taxon>Thermoproteota</taxon>
    </lineage>
</organism>
<dbReference type="PANTHER" id="PTHR31123:SF1">
    <property type="entry name" value="ACCUMULATION OF DYADS PROTEIN 2-RELATED"/>
    <property type="match status" value="1"/>
</dbReference>
<dbReference type="Proteomes" id="UP000315399">
    <property type="component" value="Unassembled WGS sequence"/>
</dbReference>
<feature type="transmembrane region" description="Helical" evidence="6">
    <location>
        <begin position="105"/>
        <end position="124"/>
    </location>
</feature>
<dbReference type="Pfam" id="PF01184">
    <property type="entry name" value="Gpr1_Fun34_YaaH"/>
    <property type="match status" value="1"/>
</dbReference>
<evidence type="ECO:0000256" key="6">
    <source>
        <dbReference type="SAM" id="Phobius"/>
    </source>
</evidence>
<evidence type="ECO:0000313" key="8">
    <source>
        <dbReference type="Proteomes" id="UP000315399"/>
    </source>
</evidence>
<dbReference type="NCBIfam" id="NF038013">
    <property type="entry name" value="AceTr_1"/>
    <property type="match status" value="1"/>
</dbReference>
<dbReference type="InterPro" id="IPR000791">
    <property type="entry name" value="Gpr1/Fun34/SatP-like"/>
</dbReference>
<dbReference type="GO" id="GO:0015123">
    <property type="term" value="F:acetate transmembrane transporter activity"/>
    <property type="evidence" value="ECO:0007669"/>
    <property type="project" value="TreeGrafter"/>
</dbReference>
<proteinExistence type="inferred from homology"/>
<keyword evidence="5 6" id="KW-0472">Membrane</keyword>
<evidence type="ECO:0000256" key="2">
    <source>
        <dbReference type="ARBA" id="ARBA00005587"/>
    </source>
</evidence>
<accession>A0A523BDN5</accession>
<dbReference type="GO" id="GO:0005886">
    <property type="term" value="C:plasma membrane"/>
    <property type="evidence" value="ECO:0007669"/>
    <property type="project" value="TreeGrafter"/>
</dbReference>
<comment type="caution">
    <text evidence="7">The sequence shown here is derived from an EMBL/GenBank/DDBJ whole genome shotgun (WGS) entry which is preliminary data.</text>
</comment>
<comment type="subcellular location">
    <subcellularLocation>
        <location evidence="1">Membrane</location>
        <topology evidence="1">Multi-pass membrane protein</topology>
    </subcellularLocation>
</comment>
<comment type="similarity">
    <text evidence="2">Belongs to the acetate uptake transporter (AceTr) (TC 2.A.96) family.</text>
</comment>
<protein>
    <submittedName>
        <fullName evidence="7">Transcriptional regulator</fullName>
    </submittedName>
</protein>